<keyword evidence="7 9" id="KW-0472">Membrane</keyword>
<dbReference type="Proteomes" id="UP000001693">
    <property type="component" value="Chromosome"/>
</dbReference>
<dbReference type="STRING" id="395495.Lcho_3611"/>
<feature type="transmembrane region" description="Helical" evidence="9">
    <location>
        <begin position="105"/>
        <end position="126"/>
    </location>
</feature>
<evidence type="ECO:0000256" key="9">
    <source>
        <dbReference type="SAM" id="Phobius"/>
    </source>
</evidence>
<dbReference type="PANTHER" id="PTHR33362">
    <property type="entry name" value="SIALIC ACID TRAP TRANSPORTER PERMEASE PROTEIN SIAT-RELATED"/>
    <property type="match status" value="1"/>
</dbReference>
<dbReference type="InterPro" id="IPR010656">
    <property type="entry name" value="DctM"/>
</dbReference>
<protein>
    <submittedName>
        <fullName evidence="12">TRAP C4-dicarboxylate transport system permease DctM subunit</fullName>
    </submittedName>
</protein>
<evidence type="ECO:0000259" key="10">
    <source>
        <dbReference type="Pfam" id="PF04290"/>
    </source>
</evidence>
<feature type="domain" description="TRAP C4-dicarboxylate transport system permease DctM subunit" evidence="11">
    <location>
        <begin position="199"/>
        <end position="616"/>
    </location>
</feature>
<feature type="transmembrane region" description="Helical" evidence="9">
    <location>
        <begin position="472"/>
        <end position="493"/>
    </location>
</feature>
<evidence type="ECO:0000256" key="2">
    <source>
        <dbReference type="ARBA" id="ARBA00022448"/>
    </source>
</evidence>
<feature type="transmembrane region" description="Helical" evidence="9">
    <location>
        <begin position="329"/>
        <end position="353"/>
    </location>
</feature>
<dbReference type="Pfam" id="PF06808">
    <property type="entry name" value="DctM"/>
    <property type="match status" value="1"/>
</dbReference>
<dbReference type="InterPro" id="IPR004681">
    <property type="entry name" value="TRAP_DctM"/>
</dbReference>
<reference evidence="12 13" key="1">
    <citation type="submission" date="2008-03" db="EMBL/GenBank/DDBJ databases">
        <title>Complete sequence of Leptothrix cholodnii SP-6.</title>
        <authorList>
            <consortium name="US DOE Joint Genome Institute"/>
            <person name="Copeland A."/>
            <person name="Lucas S."/>
            <person name="Lapidus A."/>
            <person name="Glavina del Rio T."/>
            <person name="Dalin E."/>
            <person name="Tice H."/>
            <person name="Bruce D."/>
            <person name="Goodwin L."/>
            <person name="Pitluck S."/>
            <person name="Chertkov O."/>
            <person name="Brettin T."/>
            <person name="Detter J.C."/>
            <person name="Han C."/>
            <person name="Kuske C.R."/>
            <person name="Schmutz J."/>
            <person name="Larimer F."/>
            <person name="Land M."/>
            <person name="Hauser L."/>
            <person name="Kyrpides N."/>
            <person name="Lykidis A."/>
            <person name="Emerson D."/>
            <person name="Richardson P."/>
        </authorList>
    </citation>
    <scope>NUCLEOTIDE SEQUENCE [LARGE SCALE GENOMIC DNA]</scope>
    <source>
        <strain evidence="13">ATCC 51168 / LMG 8142 / SP-6</strain>
    </source>
</reference>
<evidence type="ECO:0000259" key="11">
    <source>
        <dbReference type="Pfam" id="PF06808"/>
    </source>
</evidence>
<keyword evidence="3" id="KW-1003">Cell membrane</keyword>
<dbReference type="GO" id="GO:0022857">
    <property type="term" value="F:transmembrane transporter activity"/>
    <property type="evidence" value="ECO:0007669"/>
    <property type="project" value="UniProtKB-UniRule"/>
</dbReference>
<gene>
    <name evidence="12" type="ordered locus">Lcho_3611</name>
</gene>
<feature type="transmembrane region" description="Helical" evidence="9">
    <location>
        <begin position="169"/>
        <end position="186"/>
    </location>
</feature>
<feature type="transmembrane region" description="Helical" evidence="9">
    <location>
        <begin position="559"/>
        <end position="581"/>
    </location>
</feature>
<evidence type="ECO:0000256" key="5">
    <source>
        <dbReference type="ARBA" id="ARBA00022692"/>
    </source>
</evidence>
<evidence type="ECO:0000256" key="6">
    <source>
        <dbReference type="ARBA" id="ARBA00022989"/>
    </source>
</evidence>
<dbReference type="EMBL" id="CP001013">
    <property type="protein sequence ID" value="ACB35865.1"/>
    <property type="molecule type" value="Genomic_DNA"/>
</dbReference>
<feature type="transmembrane region" description="Helical" evidence="9">
    <location>
        <begin position="359"/>
        <end position="383"/>
    </location>
</feature>
<dbReference type="Pfam" id="PF04290">
    <property type="entry name" value="DctQ"/>
    <property type="match status" value="1"/>
</dbReference>
<dbReference type="RefSeq" id="WP_012348612.1">
    <property type="nucleotide sequence ID" value="NC_010524.1"/>
</dbReference>
<dbReference type="eggNOG" id="COG3090">
    <property type="taxonomic scope" value="Bacteria"/>
</dbReference>
<evidence type="ECO:0000256" key="3">
    <source>
        <dbReference type="ARBA" id="ARBA00022475"/>
    </source>
</evidence>
<dbReference type="eggNOG" id="COG1593">
    <property type="taxonomic scope" value="Bacteria"/>
</dbReference>
<feature type="transmembrane region" description="Helical" evidence="9">
    <location>
        <begin position="29"/>
        <end position="48"/>
    </location>
</feature>
<proteinExistence type="predicted"/>
<dbReference type="GO" id="GO:0005886">
    <property type="term" value="C:plasma membrane"/>
    <property type="evidence" value="ECO:0007669"/>
    <property type="project" value="UniProtKB-SubCell"/>
</dbReference>
<accession>B1Y4W9</accession>
<organism evidence="12 13">
    <name type="scientific">Leptothrix cholodnii (strain ATCC 51168 / LMG 8142 / SP-6)</name>
    <name type="common">Leptothrix discophora (strain SP-6)</name>
    <dbReference type="NCBI Taxonomy" id="395495"/>
    <lineage>
        <taxon>Bacteria</taxon>
        <taxon>Pseudomonadati</taxon>
        <taxon>Pseudomonadota</taxon>
        <taxon>Betaproteobacteria</taxon>
        <taxon>Burkholderiales</taxon>
        <taxon>Sphaerotilaceae</taxon>
        <taxon>Leptothrix</taxon>
    </lineage>
</organism>
<evidence type="ECO:0000313" key="13">
    <source>
        <dbReference type="Proteomes" id="UP000001693"/>
    </source>
</evidence>
<feature type="transmembrane region" description="Helical" evidence="9">
    <location>
        <begin position="533"/>
        <end position="553"/>
    </location>
</feature>
<sequence length="628" mass="65038">MNTAAPASAPAVAAPLRSRLRALGRFDEVLASAALVLMTLIPLVEILLRPLLGRGVENAPVLVQHLGLVLAMFGAVAAERHGHLTTLGSGLARLGGARVQAAVRLFAHGGAALICGLLALASWRFVASEIEVAHELAYGLRLWWVEAAMPVGFVLLGLKLGSRCFSSRLRWVSAVALPAIGYALAWQFDGESLMLWPALLVLLALLLAGAPIFAVLGGLALALFWQDALPLASIPLSHYQITVNPSLPALPLFTLAGLIFARTGAAQRLGAVFTALFGGGVTGTVVAAAVLCSFFTALTGGSGVTILALGGLLLPLLRNAGFPERRGIGLVTSASALGVLLAPSVPLIMYAIIARVPINTMFVAGLLPAAVMVAFLLVFGGYLRRGARTDSAQAADVTVTRAPDLAAPRVRAAAWAAKWEILAPVVAIGSLASGLATPTESAALTAAYAVLTQAVAHRELGARLLAQCLSHCAQVIGGVMLILGMALGLTNFLVDAGIPDAAIEWVQGVIPNRFVFLLALTAFLFVAGALMEIYAALVVLVPLLLPVALSYGIDPVHFGIIFLAGMEMGFLCPPAGMNIYFASAMFGKPIHYVAASVLPALLAIFLGTLAIAWLPLLATGLPALLGLR</sequence>
<feature type="transmembrane region" description="Helical" evidence="9">
    <location>
        <begin position="297"/>
        <end position="317"/>
    </location>
</feature>
<dbReference type="OrthoDB" id="9796052at2"/>
<keyword evidence="5 9" id="KW-0812">Transmembrane</keyword>
<keyword evidence="13" id="KW-1185">Reference proteome</keyword>
<feature type="transmembrane region" description="Helical" evidence="9">
    <location>
        <begin position="593"/>
        <end position="618"/>
    </location>
</feature>
<evidence type="ECO:0000256" key="7">
    <source>
        <dbReference type="ARBA" id="ARBA00023136"/>
    </source>
</evidence>
<feature type="transmembrane region" description="Helical" evidence="9">
    <location>
        <begin position="505"/>
        <end position="526"/>
    </location>
</feature>
<feature type="transmembrane region" description="Helical" evidence="9">
    <location>
        <begin position="198"/>
        <end position="225"/>
    </location>
</feature>
<keyword evidence="6 9" id="KW-1133">Transmembrane helix</keyword>
<dbReference type="HOGENOM" id="CLU_019824_4_1_4"/>
<dbReference type="PANTHER" id="PTHR33362:SF5">
    <property type="entry name" value="C4-DICARBOXYLATE TRAP TRANSPORTER LARGE PERMEASE PROTEIN DCTM"/>
    <property type="match status" value="1"/>
</dbReference>
<evidence type="ECO:0000256" key="8">
    <source>
        <dbReference type="RuleBase" id="RU369079"/>
    </source>
</evidence>
<feature type="transmembrane region" description="Helical" evidence="9">
    <location>
        <begin position="138"/>
        <end position="157"/>
    </location>
</feature>
<feature type="transmembrane region" description="Helical" evidence="9">
    <location>
        <begin position="60"/>
        <end position="78"/>
    </location>
</feature>
<feature type="transmembrane region" description="Helical" evidence="9">
    <location>
        <begin position="269"/>
        <end position="291"/>
    </location>
</feature>
<evidence type="ECO:0000256" key="4">
    <source>
        <dbReference type="ARBA" id="ARBA00022519"/>
    </source>
</evidence>
<dbReference type="AlphaFoldDB" id="B1Y4W9"/>
<comment type="function">
    <text evidence="8">Part of the tripartite ATP-independent periplasmic (TRAP) transport system.</text>
</comment>
<evidence type="ECO:0000256" key="1">
    <source>
        <dbReference type="ARBA" id="ARBA00004429"/>
    </source>
</evidence>
<feature type="domain" description="Tripartite ATP-independent periplasmic transporters DctQ component" evidence="10">
    <location>
        <begin position="38"/>
        <end position="159"/>
    </location>
</feature>
<dbReference type="InterPro" id="IPR055348">
    <property type="entry name" value="DctQ"/>
</dbReference>
<name>B1Y4W9_LEPCP</name>
<comment type="subcellular location">
    <subcellularLocation>
        <location evidence="1 8">Cell inner membrane</location>
        <topology evidence="1 8">Multi-pass membrane protein</topology>
    </subcellularLocation>
</comment>
<dbReference type="KEGG" id="lch:Lcho_3611"/>
<keyword evidence="2 8" id="KW-0813">Transport</keyword>
<keyword evidence="4 8" id="KW-0997">Cell inner membrane</keyword>
<evidence type="ECO:0000313" key="12">
    <source>
        <dbReference type="EMBL" id="ACB35865.1"/>
    </source>
</evidence>